<name>A0A5N6MIX5_9ASTR</name>
<proteinExistence type="predicted"/>
<sequence length="110" mass="12549">MFEPNHARRVSASKQISDFGSAKADFGTDLAISTRTELNSDPNQLDVTNKRRFQVSTRGIFSLPGRVKELTAVGNREGFRYEESCSPFVFVELEEWTVEDWEGKWAWATN</sequence>
<dbReference type="AlphaFoldDB" id="A0A5N6MIX5"/>
<keyword evidence="2" id="KW-1185">Reference proteome</keyword>
<dbReference type="OrthoDB" id="1712654at2759"/>
<reference evidence="1 2" key="1">
    <citation type="submission" date="2019-05" db="EMBL/GenBank/DDBJ databases">
        <title>Mikania micrantha, genome provides insights into the molecular mechanism of rapid growth.</title>
        <authorList>
            <person name="Liu B."/>
        </authorList>
    </citation>
    <scope>NUCLEOTIDE SEQUENCE [LARGE SCALE GENOMIC DNA]</scope>
    <source>
        <strain evidence="1">NLD-2019</strain>
        <tissue evidence="1">Leaf</tissue>
    </source>
</reference>
<dbReference type="Proteomes" id="UP000326396">
    <property type="component" value="Linkage Group LG5"/>
</dbReference>
<organism evidence="1 2">
    <name type="scientific">Mikania micrantha</name>
    <name type="common">bitter vine</name>
    <dbReference type="NCBI Taxonomy" id="192012"/>
    <lineage>
        <taxon>Eukaryota</taxon>
        <taxon>Viridiplantae</taxon>
        <taxon>Streptophyta</taxon>
        <taxon>Embryophyta</taxon>
        <taxon>Tracheophyta</taxon>
        <taxon>Spermatophyta</taxon>
        <taxon>Magnoliopsida</taxon>
        <taxon>eudicotyledons</taxon>
        <taxon>Gunneridae</taxon>
        <taxon>Pentapetalae</taxon>
        <taxon>asterids</taxon>
        <taxon>campanulids</taxon>
        <taxon>Asterales</taxon>
        <taxon>Asteraceae</taxon>
        <taxon>Asteroideae</taxon>
        <taxon>Heliantheae alliance</taxon>
        <taxon>Eupatorieae</taxon>
        <taxon>Mikania</taxon>
    </lineage>
</organism>
<accession>A0A5N6MIX5</accession>
<evidence type="ECO:0000313" key="2">
    <source>
        <dbReference type="Proteomes" id="UP000326396"/>
    </source>
</evidence>
<gene>
    <name evidence="1" type="ORF">E3N88_29326</name>
</gene>
<dbReference type="EMBL" id="SZYD01000015">
    <property type="protein sequence ID" value="KAD3640103.1"/>
    <property type="molecule type" value="Genomic_DNA"/>
</dbReference>
<evidence type="ECO:0000313" key="1">
    <source>
        <dbReference type="EMBL" id="KAD3640103.1"/>
    </source>
</evidence>
<comment type="caution">
    <text evidence="1">The sequence shown here is derived from an EMBL/GenBank/DDBJ whole genome shotgun (WGS) entry which is preliminary data.</text>
</comment>
<protein>
    <submittedName>
        <fullName evidence="1">Uncharacterized protein</fullName>
    </submittedName>
</protein>